<evidence type="ECO:0000313" key="3">
    <source>
        <dbReference type="EMBL" id="WAJ69065.1"/>
    </source>
</evidence>
<name>A0ABY7AHH7_9ALTE</name>
<gene>
    <name evidence="3" type="ORF">OLW01_07620</name>
</gene>
<dbReference type="Gene3D" id="2.60.40.3340">
    <property type="entry name" value="Domain of unknown function DUF4426"/>
    <property type="match status" value="1"/>
</dbReference>
<evidence type="ECO:0000259" key="2">
    <source>
        <dbReference type="Pfam" id="PF14467"/>
    </source>
</evidence>
<evidence type="ECO:0000256" key="1">
    <source>
        <dbReference type="SAM" id="SignalP"/>
    </source>
</evidence>
<organism evidence="3 4">
    <name type="scientific">Catenovulum adriaticum</name>
    <dbReference type="NCBI Taxonomy" id="2984846"/>
    <lineage>
        <taxon>Bacteria</taxon>
        <taxon>Pseudomonadati</taxon>
        <taxon>Pseudomonadota</taxon>
        <taxon>Gammaproteobacteria</taxon>
        <taxon>Alteromonadales</taxon>
        <taxon>Alteromonadaceae</taxon>
        <taxon>Catenovulum</taxon>
    </lineage>
</organism>
<dbReference type="Proteomes" id="UP001163726">
    <property type="component" value="Chromosome"/>
</dbReference>
<accession>A0ABY7AHH7</accession>
<feature type="domain" description="DUF4426" evidence="2">
    <location>
        <begin position="29"/>
        <end position="149"/>
    </location>
</feature>
<dbReference type="Pfam" id="PF14467">
    <property type="entry name" value="DUF4426"/>
    <property type="match status" value="1"/>
</dbReference>
<keyword evidence="4" id="KW-1185">Reference proteome</keyword>
<feature type="signal peptide" evidence="1">
    <location>
        <begin position="1"/>
        <end position="22"/>
    </location>
</feature>
<sequence>MNSYLIKLLALCFCLLNINSYAQNTDHQTNIKNWEIHHIAFPSTFIQANVAKAVGVERRNNNGLINISILDKDKKPKQPLKLKLEGYAKNLVGQRKELNFKEVDEGNAVYYLAEVRHANEETFRFYVTLTDPKTGRVEEIKFMQKMWVD</sequence>
<feature type="chain" id="PRO_5045268494" evidence="1">
    <location>
        <begin position="23"/>
        <end position="149"/>
    </location>
</feature>
<keyword evidence="1" id="KW-0732">Signal</keyword>
<protein>
    <submittedName>
        <fullName evidence="3">DUF4426 domain-containing protein</fullName>
    </submittedName>
</protein>
<proteinExistence type="predicted"/>
<dbReference type="RefSeq" id="WP_268073222.1">
    <property type="nucleotide sequence ID" value="NZ_CP109965.1"/>
</dbReference>
<dbReference type="InterPro" id="IPR025218">
    <property type="entry name" value="DUF4426"/>
</dbReference>
<reference evidence="3" key="1">
    <citation type="submission" date="2022-10" db="EMBL/GenBank/DDBJ databases">
        <title>Catenovulum adriacola sp. nov. isolated in the Harbour of Susak.</title>
        <authorList>
            <person name="Schoch T."/>
            <person name="Reich S.J."/>
            <person name="Stoeferle S."/>
            <person name="Flaiz M."/>
            <person name="Kazda M."/>
            <person name="Riedel C.U."/>
            <person name="Duerre P."/>
        </authorList>
    </citation>
    <scope>NUCLEOTIDE SEQUENCE</scope>
    <source>
        <strain evidence="3">TS8</strain>
    </source>
</reference>
<dbReference type="EMBL" id="CP109965">
    <property type="protein sequence ID" value="WAJ69065.1"/>
    <property type="molecule type" value="Genomic_DNA"/>
</dbReference>
<evidence type="ECO:0000313" key="4">
    <source>
        <dbReference type="Proteomes" id="UP001163726"/>
    </source>
</evidence>